<feature type="region of interest" description="Disordered" evidence="1">
    <location>
        <begin position="75"/>
        <end position="104"/>
    </location>
</feature>
<protein>
    <submittedName>
        <fullName evidence="2">Uncharacterized protein</fullName>
    </submittedName>
</protein>
<comment type="caution">
    <text evidence="2">The sequence shown here is derived from an EMBL/GenBank/DDBJ whole genome shotgun (WGS) entry which is preliminary data.</text>
</comment>
<feature type="region of interest" description="Disordered" evidence="1">
    <location>
        <begin position="1"/>
        <end position="31"/>
    </location>
</feature>
<proteinExistence type="predicted"/>
<keyword evidence="3" id="KW-1185">Reference proteome</keyword>
<reference evidence="2 3" key="1">
    <citation type="journal article" date="2023" name="Sci. Data">
        <title>Genome assembly of the Korean intertidal mud-creeper Batillaria attramentaria.</title>
        <authorList>
            <person name="Patra A.K."/>
            <person name="Ho P.T."/>
            <person name="Jun S."/>
            <person name="Lee S.J."/>
            <person name="Kim Y."/>
            <person name="Won Y.J."/>
        </authorList>
    </citation>
    <scope>NUCLEOTIDE SEQUENCE [LARGE SCALE GENOMIC DNA]</scope>
    <source>
        <strain evidence="2">Wonlab-2016</strain>
    </source>
</reference>
<organism evidence="2 3">
    <name type="scientific">Batillaria attramentaria</name>
    <dbReference type="NCBI Taxonomy" id="370345"/>
    <lineage>
        <taxon>Eukaryota</taxon>
        <taxon>Metazoa</taxon>
        <taxon>Spiralia</taxon>
        <taxon>Lophotrochozoa</taxon>
        <taxon>Mollusca</taxon>
        <taxon>Gastropoda</taxon>
        <taxon>Caenogastropoda</taxon>
        <taxon>Sorbeoconcha</taxon>
        <taxon>Cerithioidea</taxon>
        <taxon>Batillariidae</taxon>
        <taxon>Batillaria</taxon>
    </lineage>
</organism>
<evidence type="ECO:0000313" key="2">
    <source>
        <dbReference type="EMBL" id="KAK7458967.1"/>
    </source>
</evidence>
<gene>
    <name evidence="2" type="ORF">BaRGS_00039023</name>
</gene>
<accession>A0ABD0J536</accession>
<dbReference type="EMBL" id="JACVVK020000660">
    <property type="protein sequence ID" value="KAK7458967.1"/>
    <property type="molecule type" value="Genomic_DNA"/>
</dbReference>
<evidence type="ECO:0000256" key="1">
    <source>
        <dbReference type="SAM" id="MobiDB-lite"/>
    </source>
</evidence>
<evidence type="ECO:0000313" key="3">
    <source>
        <dbReference type="Proteomes" id="UP001519460"/>
    </source>
</evidence>
<dbReference type="Proteomes" id="UP001519460">
    <property type="component" value="Unassembled WGS sequence"/>
</dbReference>
<sequence>MSLPPRSINPDLSGGQNVHTKTHHQHPTHGRTLYTVHSKVRPLKSTQYTRQSAQRQTKPEHVLPIAVHTLQLTKSTAQAPTMPRSPIGQSVAIPPSARLPSSLG</sequence>
<name>A0ABD0J536_9CAEN</name>
<dbReference type="AlphaFoldDB" id="A0ABD0J536"/>
<feature type="compositionally biased region" description="Basic residues" evidence="1">
    <location>
        <begin position="20"/>
        <end position="29"/>
    </location>
</feature>